<protein>
    <submittedName>
        <fullName evidence="1">Uncharacterized protein</fullName>
    </submittedName>
</protein>
<organism evidence="1 2">
    <name type="scientific">Rhizoctonia solani</name>
    <dbReference type="NCBI Taxonomy" id="456999"/>
    <lineage>
        <taxon>Eukaryota</taxon>
        <taxon>Fungi</taxon>
        <taxon>Dikarya</taxon>
        <taxon>Basidiomycota</taxon>
        <taxon>Agaricomycotina</taxon>
        <taxon>Agaricomycetes</taxon>
        <taxon>Cantharellales</taxon>
        <taxon>Ceratobasidiaceae</taxon>
        <taxon>Rhizoctonia</taxon>
    </lineage>
</organism>
<sequence>MPPLSTSGVGPEAHSLPWSILSIRNVHHYCSSVKGGIRSPFFEVVVALNYRVSAALETLNEFSIYRDRV</sequence>
<dbReference type="EMBL" id="CAJNJQ010001511">
    <property type="protein sequence ID" value="CAE7140923.1"/>
    <property type="molecule type" value="Genomic_DNA"/>
</dbReference>
<proteinExistence type="predicted"/>
<evidence type="ECO:0000313" key="1">
    <source>
        <dbReference type="EMBL" id="CAE7140923.1"/>
    </source>
</evidence>
<dbReference type="AlphaFoldDB" id="A0A8H3HNZ4"/>
<reference evidence="1" key="1">
    <citation type="submission" date="2021-01" db="EMBL/GenBank/DDBJ databases">
        <authorList>
            <person name="Kaushik A."/>
        </authorList>
    </citation>
    <scope>NUCLEOTIDE SEQUENCE</scope>
    <source>
        <strain evidence="1">AG5</strain>
    </source>
</reference>
<comment type="caution">
    <text evidence="1">The sequence shown here is derived from an EMBL/GenBank/DDBJ whole genome shotgun (WGS) entry which is preliminary data.</text>
</comment>
<accession>A0A8H3HNZ4</accession>
<name>A0A8H3HNZ4_9AGAM</name>
<gene>
    <name evidence="1" type="ORF">RDB_LOCUS75127</name>
</gene>
<evidence type="ECO:0000313" key="2">
    <source>
        <dbReference type="Proteomes" id="UP000663827"/>
    </source>
</evidence>
<dbReference type="Proteomes" id="UP000663827">
    <property type="component" value="Unassembled WGS sequence"/>
</dbReference>